<feature type="transmembrane region" description="Helical" evidence="2">
    <location>
        <begin position="4644"/>
        <end position="4668"/>
    </location>
</feature>
<accession>A0ABY9PG18</accession>
<dbReference type="SUPFAM" id="SSF69304">
    <property type="entry name" value="Tricorn protease N-terminal domain"/>
    <property type="match status" value="1"/>
</dbReference>
<keyword evidence="2" id="KW-0812">Transmembrane</keyword>
<feature type="transmembrane region" description="Helical" evidence="2">
    <location>
        <begin position="4688"/>
        <end position="4707"/>
    </location>
</feature>
<dbReference type="Gene3D" id="2.180.10.10">
    <property type="entry name" value="RHS repeat-associated core"/>
    <property type="match status" value="10"/>
</dbReference>
<dbReference type="Pfam" id="PF05593">
    <property type="entry name" value="RHS_repeat"/>
    <property type="match status" value="13"/>
</dbReference>
<gene>
    <name evidence="4" type="ORF">RDV84_08145</name>
</gene>
<dbReference type="InterPro" id="IPR031325">
    <property type="entry name" value="RHS_repeat"/>
</dbReference>
<evidence type="ECO:0000259" key="3">
    <source>
        <dbReference type="PROSITE" id="PS51782"/>
    </source>
</evidence>
<dbReference type="Pfam" id="PF25023">
    <property type="entry name" value="TEN_YD-shell"/>
    <property type="match status" value="3"/>
</dbReference>
<dbReference type="SMART" id="SM00257">
    <property type="entry name" value="LysM"/>
    <property type="match status" value="1"/>
</dbReference>
<dbReference type="PANTHER" id="PTHR32305">
    <property type="match status" value="1"/>
</dbReference>
<dbReference type="Gene3D" id="2.60.60.40">
    <property type="match status" value="1"/>
</dbReference>
<dbReference type="InterPro" id="IPR018392">
    <property type="entry name" value="LysM"/>
</dbReference>
<dbReference type="Gene3D" id="3.10.350.10">
    <property type="entry name" value="LysM domain"/>
    <property type="match status" value="1"/>
</dbReference>
<evidence type="ECO:0000256" key="2">
    <source>
        <dbReference type="SAM" id="Phobius"/>
    </source>
</evidence>
<dbReference type="PANTHER" id="PTHR32305:SF15">
    <property type="entry name" value="PROTEIN RHSA-RELATED"/>
    <property type="match status" value="1"/>
</dbReference>
<feature type="transmembrane region" description="Helical" evidence="2">
    <location>
        <begin position="4237"/>
        <end position="4262"/>
    </location>
</feature>
<dbReference type="InterPro" id="IPR056823">
    <property type="entry name" value="TEN-like_YD-shell"/>
</dbReference>
<dbReference type="PROSITE" id="PS51782">
    <property type="entry name" value="LYSM"/>
    <property type="match status" value="1"/>
</dbReference>
<dbReference type="EMBL" id="CP133568">
    <property type="protein sequence ID" value="WMT04797.1"/>
    <property type="molecule type" value="Genomic_DNA"/>
</dbReference>
<protein>
    <submittedName>
        <fullName evidence="4">LysM peptidoglycan-binding domain-containing protein</fullName>
    </submittedName>
</protein>
<dbReference type="InterPro" id="IPR006530">
    <property type="entry name" value="YD"/>
</dbReference>
<dbReference type="NCBIfam" id="TIGR01643">
    <property type="entry name" value="YD_repeat_2x"/>
    <property type="match status" value="15"/>
</dbReference>
<evidence type="ECO:0000313" key="4">
    <source>
        <dbReference type="EMBL" id="WMT04797.1"/>
    </source>
</evidence>
<name>A0ABY9PG18_9GAMM</name>
<keyword evidence="1" id="KW-0677">Repeat</keyword>
<dbReference type="InterPro" id="IPR050708">
    <property type="entry name" value="T6SS_VgrG/RHS"/>
</dbReference>
<dbReference type="Pfam" id="PF01476">
    <property type="entry name" value="LysM"/>
    <property type="match status" value="1"/>
</dbReference>
<sequence length="4968" mass="537044">MVAIVTGNGLGLQASSALGLGGRGQVGTAGFGKSGEQVFVNAATGNLILRDRDQWLMGRGVDAELYRAYNSQAQLIGESWRAGVSKQVGGLTGTANTAGSVVYRTDWDGSRIAYAWDAARSLYVAGEGAGTRDTLAWDAGNQRWTWTQGGSQLIERYDASKNGRVFESVDRDGNATSYVYNAAGALGEVRTANGEITYLDYDGNGRLSKIRTVTNNGSGPQTSTAVRYGYDGAGRLSTVTLDLSPDDNSVADGKVFTTTYGYDGSTGRIASITQSDGAKVAFGYQLIDGQYRVISIAQTSDVGVLRTTTLSYDTANRRTTITDPLGQDTILAYDAQGRLLQTSSPAVNGARQTQFFGYDAAGQVATIRDGLGNEVKYTYDAAGNLIKQEDAVGTVVERTFGSDNQLLSETVSGPNTAAATTRYVYDAEQHLRFKISAEGRVTEWRYNAEGQAVSMREFAEARYAGADRSEAALAAWAGAQSIGEQVDYGYDFRGNLTLETRYQTRLQNGDGVNAGVVSTRYVYDAQGRLLQRYKGEGTAQQDVEQFTYDGLGRLLTATAFDDSVTVTQYDDAQRRTIVSFANGLVRTSSYNRAGELIAVTESGNGGTVLSQVNFRYDSDGRLRMSEDALGARTHVLYDEAGRRVAEIDAAGALTEYVYDGNNQIVRTTRYAAPVDATALAGLVDGNGQPRQTATVGGQTVALTLANSGLRPAADAANDRSQWRFYDAAGRLSKTVGADGALVEYAYDAASRLLSTMAHYKRVDMTAFLAAPTAANAVSLGTVTDKFFDRPMRYFYDRDGLLRAQVDGDRYMTEIVYDGAGRKVREIAYNGQVQLTDDATVDQIRPSLDGTDRFHDYLYDQRGLLVAEVDGEGYVTRYDYDSAGNVSRRVRGLKLAQVAFPATTPVRFGGSFTARAGAGADGVWPKVEVWVDGAKVQTVTLNSTSNTYNFFADAAVGGNHQIALVVVDASSERKVWIERASYAGVAFDAGLAAVWDAGGTGADSGLVSVRPAGTQQLEAPGALRWMVAPSNLLALTASAPGVLETTEYQYDLDGRLLKQTEYSASGTTLSTFRYDSQGRVVEQVRDDRKSLFRYDALGRVVAELSGEGAKALAALGSGATAAQVDALWQDRAIRYAYDAAGRLASVTDALDRATLYYYDAMGRATHVVNAAGEVTQKRYNAFGDVAQTVSYAKRLTSASLGQMHGGALSSAVQQAFALLEDAQASRVDLSYTIAGALSRSIDALGSYTDYRYTVFGQLEQTSQWTDRANRISNNEARTLFYYDRRGNRNARVDDVLNNGRTTTEIANAFGQVYFGTAYSLRQYLTSFDRNGRAVQQLDGGDAWAKMTYDAFGNVLSQTDRSGNTTQYSFTAFNREVRTTTAEGIQTVVKRNAHGQTVEVIDGRGNSTVYEYDLDGRLIRTTTPAGTVRNAYDQAGQVIESTDARGVRTTFAYDAAGRVLERVVDPDGLKIKTTYEYDAKGQLVRATDPLGMVTETRYDLGGQKIAVVVDAGEGKLNLTTAYDYDPLGRLLRVTEGAGTAAAKVTLNSYDKKGQLLSVTVDPDGLALKTQFAYWRDNVVARTDANGKVTRYVYDVNNRLTHTVDATGAVEIRAYDADGRLARTTAYAGRIDPASVSAYPTAAEIEQKLTAQGEDRVARYVYDRDGRLRYVLDSYNYVVESVYDNGGNVVRTVAYATAVGAAVAATVADVAAALAAQGASAHAADRASQFVYDAAGRMVFQLDANRYVTRNYYDSNGNLTGRVRHYWPYPGNAGTGLSELTAWADLNENAASPPVSRQRWVYDAANRLAWEIDAGGYVVGNVYNAAGQRTRRMQYQEGTEYPYTRPDAYTDAGMRAWATRVTGGGVYTFASATTLWFYDAAGREVFSFDAEGYFIEKRYDARGNLERTIQYDKQWPTYTGAANTITDGETVAAIAARVAGGDGASTLYRYDAAGRVRDRVDALGVTTRYEYDGLGQVTAEFQAWGTAAQVATRRRFDAAGRLLEQTRAADTALAAHTRYVYDAFGQAIATIDPRGVELAESDSAWALALRKSMDFVNETGAALRAADLSPAQRAVLLDAYTSRAVYDRQGRLIQSIDALRGTVTRTYNAFGNAVSVQDALGNVGTFYFDANGNTTHQVDPEGFLTVTEYDYRGNAVVVRRYANRTSGAVAPGALPAIPAGAVSETRMNYNGLGQLISTTDAEGKGELYGYDQFGNRSLFTNKLGAKTSYFYDKLGRVVTEVYDVTVVDRYSGAPRSLSIQNRYDARGNLIRRAEAVQTAEERVTVFAYDALDRAISSTQTVATAQGSANANAVEKSFYDARGNLVEKIAANGARTAFYYDAADRLIGQVGANGLLTLNDYDKAGNLIRTRAFLTPVALPAGATVPAIPNDPTTGQASAAREQTFEYDANGRRTRALTLGAIFGDTNQQTRSYQLNIGQIEELWHYDLGGRLIEHTDGNRGVTRTWYDALGNKRLEIDAEGYGVAWVRDAEGNVLKETRYATRNPQAPADGADLQAYIDAWPAATADSGAHRVTEYTYDRMGRRLSETRLGVEYGTVDSGNGRLTQATGSALTQYAYDAAGNLLRRTDANGSLFSWEYDKAGRNTAVILPGFVDYEGRSVSSRTEYTYNGLNQVVKEVRRGGGVEADQTSTYVYGSGGRLLSKTGAMGYTTQFGYDLAGNMLTMSYRRTDSGGGQRTETVQVAYDQDNRETSRVTVGSDGSRSVERRTRYNLFGDVTGRGTGASGWQEVADYDRAGRMYRSNMEGGVMRLYAYDRNGNATVKIESQTADLSGVDLETVRNMSLEDKASLFSTLTLYDKRNNAVQVIQAAMSAEGQRLGLKPTPINPTRPGEISVGVGGRIGAERQVPNLGAAHGVIQAQPALGDVKMSFQAEGTLSFDSHYSVSSLDVDLTVNVPDLTSIFGQYDLKVEAFSPTTMGSPVVGYGLGTGPVTIHLDKNNAANGGLFGQILQLSNPYRIEVAFRVLVVRKSDPGNPVLISRYTTTPVDVGGGVIVELEEYQEHEWYFQAISGDKYFGLQYRAPDEEASNLPQGTQGGVILPAEAIQASNSAQVYVRPMGSNGPFQSRPISIVNDKAMVDTAGLAAGQSYEMLYVVENTDGQLVRRERYNFVAGPNLSVQRLEDNEAAYSAAFQANGLGNFVWTDAGLDMSALRTRDGVIPYTAIVEYRRKGSQDPWAGTANLPLQPPLGTAGSYRWDTAGMSGDYEVVLKLRDANNTVIETVTGDISVGAAPAVNLDFAKNAPVISLANLPPNASSLNLQVLDGNRVAAQAFNLSVVNGALSWNIPPELLAEVGDGVRSYRLLLSVTDRMVDPAQTYEISGTIEIGPRRRQEKPVLQLAGHLYSLTLDPKQAEAQVLVLHYRPDGNTAANFSEVVVLRGADGKFHWDSVTLDKGITYEYFYDAFRTLADARNPGAGLSLVRNTGYFWPDLDRPASEVRWEFGTIQPSANLIHRYQSYNAFGEIASETDGNGNTTNLSYNTLGKMVKKLDPLAEITYANGYVATVRNLVEYVYDRVGNIVAYYDANRNLTTQAWNYGSAKPTLVGEWHADGGARRYGFDVHGKQRVVTDEIGRTTSYRYDAGNRLISVTRPKAANETQALEETYQYDELDRRILHTVSSLGQDTTDFDIEGAVSRVVSAEGRVTRYSATWDAQANGGKGAWHKVTVLANNKSSTDLVDASGRRLSHVDFGDNAFVYDYNLAGLLAKAGNTVYEYYGNGLIKSQTDIVSGIRGYYEYDRNGNRTFEGFTTRGGTWAFQQSRAEYDQLNRLKKVIDPRYVIEYEYDAQGNRIHMLSTYNDPVSGVRSQQDYWYRYDNMNRFVVTMGTLGEKNEVRGTSVDDTRVQVNEGSGDGVLLAYDQANQRVMARYGRDGHTERYAYDIRGYLTDTTIDGTLRARRVNDLAGRVGDYYEYDASGALKSSTTRYWDNDSLLLQEHDNQANKGTITYRDADGTVTSTETYGEATTVTTTYTYRWFDSAKQSEIRVQASNGSVRGPWAPGFSVFEYDDLGRIKTARDVKGGRAFSYETDGEGRILQRDELLGVEERPDGSFSSGTQNRFHSYYFFDDRQVGNAGNDGIDRIDYAKELAQNQVKPGAQNDERHKRFAPVSGTDFDQNYLPINSLYPTAAPGSYIVKAGDTLQTIAAALWGDSAMWYLLADANNLAPTQALIPNTVLTVPNKVANIHNNASTFKPYDAGSAMGNTSPTVPEPPPPPAAKKGCGGFVKILAVVVAVVVSIYTAGVASGAGWGFVGAMSQGAAVMAGGASLSLTAGTIIGSAALGGAVGSIASQAVLIAGGMQDGFNWKQVGLGAAGAAITAGIGNLDVISKISNGLGKAVVTAGANNVANQALNILTGEQNGFDWKGLAISAVAAGVSYGVGEGIGRGQYGGKDAWKGALASGATRQDVGLSAIRGFAQHMAGGMVSAAARGNLNSTTLSELGANALGSTIGNAIVDAAVNRAVGPVQPESLQLESMPLSVDIGDGRGTQSLRMDRPPAESQSERFQRWAVARGAPAMAPGEDPSSYYHTYSALTDRYKNLWEPRIEVRANNEWGNRYFVEQWFSARETGREAPTSAIVSDLNAYRSQHAMQAQNAYGEWLNSTYTGPRRSSVGERYMHITDEQWREFRWENSKQFLKFMGATWAAGALGAAGTLVPVFGAFMGGAGIGSGARDIYDGNYVSGGLQILGGVLGVGAAAIEIRGAVSMKDLLWAPLGPRGQAGSSGLMAGDDLSNVTQVGATTRAEAFAMPGLEAAARLRDTAGKTVSLETPDEINMLLYGVLPGEGLPGAAGVAIARRPTFSEIIDASKKHGVEFAVTYTHGPGKNGGGGFYTLYSGTAKSVSVGPRSKDVMLIMHTHPGGARMASGRNWRSIYNREEVSNPTPQDIAMGRVYRSGDQFSLDGFIAAGSPQRSSIIVPANAPPFRFNQTSTNMDYGVVNNSRIVYKPGRSYMFNDGSGLR</sequence>
<dbReference type="SUPFAM" id="SSF101898">
    <property type="entry name" value="NHL repeat"/>
    <property type="match status" value="1"/>
</dbReference>
<dbReference type="InterPro" id="IPR036779">
    <property type="entry name" value="LysM_dom_sf"/>
</dbReference>
<keyword evidence="2" id="KW-0472">Membrane</keyword>
<dbReference type="Proteomes" id="UP001229313">
    <property type="component" value="Chromosome"/>
</dbReference>
<evidence type="ECO:0000256" key="1">
    <source>
        <dbReference type="ARBA" id="ARBA00022737"/>
    </source>
</evidence>
<feature type="domain" description="LysM" evidence="3">
    <location>
        <begin position="4141"/>
        <end position="4188"/>
    </location>
</feature>
<dbReference type="RefSeq" id="WP_309153029.1">
    <property type="nucleotide sequence ID" value="NZ_CP133568.1"/>
</dbReference>
<dbReference type="CDD" id="cd00118">
    <property type="entry name" value="LysM"/>
    <property type="match status" value="1"/>
</dbReference>
<evidence type="ECO:0000313" key="5">
    <source>
        <dbReference type="Proteomes" id="UP001229313"/>
    </source>
</evidence>
<reference evidence="4 5" key="1">
    <citation type="submission" date="2023-08" db="EMBL/GenBank/DDBJ databases">
        <title>The whole genome sequence of Lysobacter yananisis.</title>
        <authorList>
            <person name="Sun H."/>
        </authorList>
    </citation>
    <scope>NUCLEOTIDE SEQUENCE [LARGE SCALE GENOMIC DNA]</scope>
    <source>
        <strain evidence="4 5">SNNU513</strain>
    </source>
</reference>
<keyword evidence="5" id="KW-1185">Reference proteome</keyword>
<keyword evidence="2" id="KW-1133">Transmembrane helix</keyword>
<organism evidence="4 5">
    <name type="scientific">Lysobacter yananisis</name>
    <dbReference type="NCBI Taxonomy" id="1003114"/>
    <lineage>
        <taxon>Bacteria</taxon>
        <taxon>Pseudomonadati</taxon>
        <taxon>Pseudomonadota</taxon>
        <taxon>Gammaproteobacteria</taxon>
        <taxon>Lysobacterales</taxon>
        <taxon>Lysobacteraceae</taxon>
        <taxon>Lysobacter</taxon>
    </lineage>
</organism>
<proteinExistence type="predicted"/>